<accession>A0ABV9TXB8</accession>
<reference evidence="3" key="1">
    <citation type="journal article" date="2019" name="Int. J. Syst. Evol. Microbiol.">
        <title>The Global Catalogue of Microorganisms (GCM) 10K type strain sequencing project: providing services to taxonomists for standard genome sequencing and annotation.</title>
        <authorList>
            <consortium name="The Broad Institute Genomics Platform"/>
            <consortium name="The Broad Institute Genome Sequencing Center for Infectious Disease"/>
            <person name="Wu L."/>
            <person name="Ma J."/>
        </authorList>
    </citation>
    <scope>NUCLEOTIDE SEQUENCE [LARGE SCALE GENOMIC DNA]</scope>
    <source>
        <strain evidence="3">KLKA75</strain>
    </source>
</reference>
<evidence type="ECO:0000256" key="1">
    <source>
        <dbReference type="SAM" id="SignalP"/>
    </source>
</evidence>
<dbReference type="Proteomes" id="UP001595872">
    <property type="component" value="Unassembled WGS sequence"/>
</dbReference>
<evidence type="ECO:0000313" key="3">
    <source>
        <dbReference type="Proteomes" id="UP001595872"/>
    </source>
</evidence>
<feature type="signal peptide" evidence="1">
    <location>
        <begin position="1"/>
        <end position="29"/>
    </location>
</feature>
<sequence length="151" mass="16534">MRRTALALGTMGIVGALTGATLTTGTALAAPPVPSAAKTHGWSLSVHGGRAYGAYLVTKKGFASTLNLRKTVRNGEYLVFWHRQATRSGRWGRPGVNWTRSTALYKASFSAPETGYFQAKLCWADRVYAHNHAVGFKNLRCPQPRTWKLAR</sequence>
<proteinExistence type="predicted"/>
<evidence type="ECO:0000313" key="2">
    <source>
        <dbReference type="EMBL" id="MFC4908802.1"/>
    </source>
</evidence>
<protein>
    <submittedName>
        <fullName evidence="2">Uncharacterized protein</fullName>
    </submittedName>
</protein>
<keyword evidence="3" id="KW-1185">Reference proteome</keyword>
<organism evidence="2 3">
    <name type="scientific">Actinomadura gamaensis</name>
    <dbReference type="NCBI Taxonomy" id="1763541"/>
    <lineage>
        <taxon>Bacteria</taxon>
        <taxon>Bacillati</taxon>
        <taxon>Actinomycetota</taxon>
        <taxon>Actinomycetes</taxon>
        <taxon>Streptosporangiales</taxon>
        <taxon>Thermomonosporaceae</taxon>
        <taxon>Actinomadura</taxon>
    </lineage>
</organism>
<gene>
    <name evidence="2" type="ORF">ACFPCY_15855</name>
</gene>
<name>A0ABV9TXB8_9ACTN</name>
<feature type="chain" id="PRO_5046360023" evidence="1">
    <location>
        <begin position="30"/>
        <end position="151"/>
    </location>
</feature>
<keyword evidence="1" id="KW-0732">Signal</keyword>
<comment type="caution">
    <text evidence="2">The sequence shown here is derived from an EMBL/GenBank/DDBJ whole genome shotgun (WGS) entry which is preliminary data.</text>
</comment>
<dbReference type="RefSeq" id="WP_378255769.1">
    <property type="nucleotide sequence ID" value="NZ_JBHSIT010000004.1"/>
</dbReference>
<dbReference type="EMBL" id="JBHSIT010000004">
    <property type="protein sequence ID" value="MFC4908802.1"/>
    <property type="molecule type" value="Genomic_DNA"/>
</dbReference>